<protein>
    <recommendedName>
        <fullName evidence="3 13">Chaperone protein ClpB</fullName>
    </recommendedName>
</protein>
<keyword evidence="8 12" id="KW-0143">Chaperone</keyword>
<evidence type="ECO:0000259" key="14">
    <source>
        <dbReference type="PROSITE" id="PS51903"/>
    </source>
</evidence>
<evidence type="ECO:0000256" key="8">
    <source>
        <dbReference type="ARBA" id="ARBA00023186"/>
    </source>
</evidence>
<evidence type="ECO:0000256" key="12">
    <source>
        <dbReference type="RuleBase" id="RU004432"/>
    </source>
</evidence>
<evidence type="ECO:0000313" key="15">
    <source>
        <dbReference type="EMBL" id="MET4682197.1"/>
    </source>
</evidence>
<comment type="caution">
    <text evidence="15">The sequence shown here is derived from an EMBL/GenBank/DDBJ whole genome shotgun (WGS) entry which is preliminary data.</text>
</comment>
<name>A0ABV2R8D3_9CAUL</name>
<proteinExistence type="inferred from homology"/>
<comment type="subcellular location">
    <subcellularLocation>
        <location evidence="1 13">Cytoplasm</location>
    </subcellularLocation>
</comment>
<evidence type="ECO:0000256" key="4">
    <source>
        <dbReference type="ARBA" id="ARBA00022737"/>
    </source>
</evidence>
<dbReference type="InterPro" id="IPR028299">
    <property type="entry name" value="ClpA/B_CS2"/>
</dbReference>
<feature type="coiled-coil region" evidence="13">
    <location>
        <begin position="412"/>
        <end position="492"/>
    </location>
</feature>
<reference evidence="15 16" key="1">
    <citation type="submission" date="2024-06" db="EMBL/GenBank/DDBJ databases">
        <title>Sorghum-associated microbial communities from plants grown in Nebraska, USA.</title>
        <authorList>
            <person name="Schachtman D."/>
        </authorList>
    </citation>
    <scope>NUCLEOTIDE SEQUENCE [LARGE SCALE GENOMIC DNA]</scope>
    <source>
        <strain evidence="15 16">2814</strain>
    </source>
</reference>
<dbReference type="PROSITE" id="PS00870">
    <property type="entry name" value="CLPAB_1"/>
    <property type="match status" value="1"/>
</dbReference>
<keyword evidence="15" id="KW-0645">Protease</keyword>
<dbReference type="CDD" id="cd00009">
    <property type="entry name" value="AAA"/>
    <property type="match status" value="1"/>
</dbReference>
<dbReference type="Pfam" id="PF02861">
    <property type="entry name" value="Clp_N"/>
    <property type="match status" value="1"/>
</dbReference>
<dbReference type="InterPro" id="IPR001270">
    <property type="entry name" value="ClpA/B"/>
</dbReference>
<comment type="function">
    <text evidence="9">Part of a stress-induced multi-chaperone system, it is involved in the recovery of the cell from heat-induced damage, in cooperation with DnaK, DnaJ and GrpE. Acts before DnaK, in the processing of protein aggregates. Protein binding stimulates the ATPase activity; ATP hydrolysis unfolds the denatured protein aggregates, which probably helps expose new hydrophobic binding sites on the surface of ClpB-bound aggregates, contributing to the solubilization and refolding of denatured protein aggregates by DnaK.</text>
</comment>
<dbReference type="Proteomes" id="UP001549313">
    <property type="component" value="Unassembled WGS sequence"/>
</dbReference>
<evidence type="ECO:0000256" key="5">
    <source>
        <dbReference type="ARBA" id="ARBA00022741"/>
    </source>
</evidence>
<evidence type="ECO:0000256" key="11">
    <source>
        <dbReference type="PROSITE-ProRule" id="PRU01251"/>
    </source>
</evidence>
<keyword evidence="15" id="KW-0378">Hydrolase</keyword>
<keyword evidence="4 11" id="KW-0677">Repeat</keyword>
<dbReference type="InterPro" id="IPR003593">
    <property type="entry name" value="AAA+_ATPase"/>
</dbReference>
<dbReference type="InterPro" id="IPR017730">
    <property type="entry name" value="Chaperonin_ClpB"/>
</dbReference>
<dbReference type="GO" id="GO:0005524">
    <property type="term" value="F:ATP binding"/>
    <property type="evidence" value="ECO:0007669"/>
    <property type="project" value="UniProtKB-KW"/>
</dbReference>
<dbReference type="SMART" id="SM00382">
    <property type="entry name" value="AAA"/>
    <property type="match status" value="2"/>
</dbReference>
<dbReference type="InterPro" id="IPR018368">
    <property type="entry name" value="ClpA/B_CS1"/>
</dbReference>
<dbReference type="CDD" id="cd19499">
    <property type="entry name" value="RecA-like_ClpB_Hsp104-like"/>
    <property type="match status" value="1"/>
</dbReference>
<accession>A0ABV2R8D3</accession>
<keyword evidence="6 12" id="KW-0067">ATP-binding</keyword>
<keyword evidence="7 13" id="KW-0175">Coiled coil</keyword>
<dbReference type="InterPro" id="IPR050130">
    <property type="entry name" value="ClpA_ClpB"/>
</dbReference>
<comment type="subunit">
    <text evidence="10">Homohexamer. The oligomerization is ATP-dependent.</text>
</comment>
<comment type="similarity">
    <text evidence="2 12">Belongs to the ClpA/ClpB family.</text>
</comment>
<dbReference type="GO" id="GO:0006508">
    <property type="term" value="P:proteolysis"/>
    <property type="evidence" value="ECO:0007669"/>
    <property type="project" value="UniProtKB-KW"/>
</dbReference>
<keyword evidence="5 12" id="KW-0547">Nucleotide-binding</keyword>
<dbReference type="Pfam" id="PF00004">
    <property type="entry name" value="AAA"/>
    <property type="match status" value="1"/>
</dbReference>
<dbReference type="GO" id="GO:0008233">
    <property type="term" value="F:peptidase activity"/>
    <property type="evidence" value="ECO:0007669"/>
    <property type="project" value="UniProtKB-KW"/>
</dbReference>
<dbReference type="PANTHER" id="PTHR11638">
    <property type="entry name" value="ATP-DEPENDENT CLP PROTEASE"/>
    <property type="match status" value="1"/>
</dbReference>
<dbReference type="Pfam" id="PF17871">
    <property type="entry name" value="AAA_lid_9"/>
    <property type="match status" value="1"/>
</dbReference>
<evidence type="ECO:0000256" key="3">
    <source>
        <dbReference type="ARBA" id="ARBA00017574"/>
    </source>
</evidence>
<evidence type="ECO:0000256" key="2">
    <source>
        <dbReference type="ARBA" id="ARBA00008675"/>
    </source>
</evidence>
<dbReference type="Gene3D" id="1.10.8.60">
    <property type="match status" value="1"/>
</dbReference>
<dbReference type="PROSITE" id="PS51903">
    <property type="entry name" value="CLP_R"/>
    <property type="match status" value="1"/>
</dbReference>
<dbReference type="InterPro" id="IPR027417">
    <property type="entry name" value="P-loop_NTPase"/>
</dbReference>
<gene>
    <name evidence="13" type="primary">clpB</name>
    <name evidence="15" type="ORF">ABIE19_000106</name>
</gene>
<dbReference type="Gene3D" id="3.40.50.300">
    <property type="entry name" value="P-loop containing nucleotide triphosphate hydrolases"/>
    <property type="match status" value="3"/>
</dbReference>
<dbReference type="Pfam" id="PF07724">
    <property type="entry name" value="AAA_2"/>
    <property type="match status" value="1"/>
</dbReference>
<dbReference type="SUPFAM" id="SSF81923">
    <property type="entry name" value="Double Clp-N motif"/>
    <property type="match status" value="1"/>
</dbReference>
<evidence type="ECO:0000256" key="10">
    <source>
        <dbReference type="ARBA" id="ARBA00026057"/>
    </source>
</evidence>
<evidence type="ECO:0000256" key="9">
    <source>
        <dbReference type="ARBA" id="ARBA00025613"/>
    </source>
</evidence>
<evidence type="ECO:0000313" key="16">
    <source>
        <dbReference type="Proteomes" id="UP001549313"/>
    </source>
</evidence>
<comment type="subunit">
    <text evidence="13">Homohexamer; The oligomerization is ATP-dependent.</text>
</comment>
<feature type="domain" description="Clp R" evidence="14">
    <location>
        <begin position="3"/>
        <end position="146"/>
    </location>
</feature>
<organism evidence="15 16">
    <name type="scientific">Brevundimonas faecalis</name>
    <dbReference type="NCBI Taxonomy" id="947378"/>
    <lineage>
        <taxon>Bacteria</taxon>
        <taxon>Pseudomonadati</taxon>
        <taxon>Pseudomonadota</taxon>
        <taxon>Alphaproteobacteria</taxon>
        <taxon>Caulobacterales</taxon>
        <taxon>Caulobacteraceae</taxon>
        <taxon>Brevundimonas</taxon>
    </lineage>
</organism>
<dbReference type="Pfam" id="PF10431">
    <property type="entry name" value="ClpB_D2-small"/>
    <property type="match status" value="1"/>
</dbReference>
<dbReference type="EMBL" id="JBEPTF010000001">
    <property type="protein sequence ID" value="MET4682197.1"/>
    <property type="molecule type" value="Genomic_DNA"/>
</dbReference>
<dbReference type="SMART" id="SM01086">
    <property type="entry name" value="ClpB_D2-small"/>
    <property type="match status" value="1"/>
</dbReference>
<dbReference type="InterPro" id="IPR003959">
    <property type="entry name" value="ATPase_AAA_core"/>
</dbReference>
<dbReference type="SUPFAM" id="SSF52540">
    <property type="entry name" value="P-loop containing nucleoside triphosphate hydrolases"/>
    <property type="match status" value="2"/>
</dbReference>
<dbReference type="PANTHER" id="PTHR11638:SF18">
    <property type="entry name" value="HEAT SHOCK PROTEIN 104"/>
    <property type="match status" value="1"/>
</dbReference>
<dbReference type="InterPro" id="IPR036628">
    <property type="entry name" value="Clp_N_dom_sf"/>
</dbReference>
<dbReference type="Gene3D" id="1.10.1780.10">
    <property type="entry name" value="Clp, N-terminal domain"/>
    <property type="match status" value="1"/>
</dbReference>
<evidence type="ECO:0000256" key="13">
    <source>
        <dbReference type="RuleBase" id="RU362034"/>
    </source>
</evidence>
<keyword evidence="16" id="KW-1185">Reference proteome</keyword>
<dbReference type="NCBIfam" id="TIGR03346">
    <property type="entry name" value="chaperone_ClpB"/>
    <property type="match status" value="1"/>
</dbReference>
<evidence type="ECO:0000256" key="7">
    <source>
        <dbReference type="ARBA" id="ARBA00023054"/>
    </source>
</evidence>
<dbReference type="RefSeq" id="WP_354087157.1">
    <property type="nucleotide sequence ID" value="NZ_JBEPTF010000001.1"/>
</dbReference>
<dbReference type="InterPro" id="IPR004176">
    <property type="entry name" value="Clp_R_N"/>
</dbReference>
<dbReference type="InterPro" id="IPR019489">
    <property type="entry name" value="Clp_ATPase_C"/>
</dbReference>
<dbReference type="PRINTS" id="PR00300">
    <property type="entry name" value="CLPPROTEASEA"/>
</dbReference>
<evidence type="ECO:0000256" key="1">
    <source>
        <dbReference type="ARBA" id="ARBA00004496"/>
    </source>
</evidence>
<keyword evidence="13" id="KW-0346">Stress response</keyword>
<sequence length="861" mass="93969">MNLDLYSDRAKQAVQSAQSLALARRHQQFAPEHLLKVLLEERDGLARKLIDQAGGDPAAAEAVTEGLLKKRAQVSGGSGQLYLDGDTARVFSAAEEASKKAGDAFVTTERLLAAIAKEGGAAAEALKSAGVTPKKLDEAVTEMRKGKTADNASAEDSYDALKRYARDLTEAARDGKVDPVIGRDEEIRRTIQVLARRTKNNPVLIGEPGVGKTAIVEGLALRIVNGDVPESLKDKKVLSLDMGALIAGAKYRGEFEERLKAVLNEVAQAEGGIVLFIDEMHTLVGAGKGDGAMDASNLLKPALARGELHCVGATTLDEYRKHVEKDAALARRFQPVFVSEPTVEDTVSILRGLKEKYEVHHGVRISDSAIVAAATLSNRYITDRFLPDKAIDLIDEAASRVRMAVDSKPEALDEIDRRLVQLKIEREALKKESDHASQQRLEKLEDEIADLEGQSDDMTARWKSEKDKVGQGAQLRETLDRLRAELAAAQRAGDLGRASEIAYGQIPQLEKQLADDESPAAVAAPLTPEVVDAEQIAAVVSRWTGVPVDKMLEGEREKLLKMEEELGRRVVGQDEALEAVSDAVRRARAGLNDPNKPLGSFLFLGPTGVGKTELTKALAGYLFDDDNAITRIDMSEYMEKHSVSRLIGAPPGYVGYDEGGALTEAVRRRPYQVVLFDEVEKAHPDVFNVLLQVLDDGRLTDGQGRTIDFKNTLIIMTSNLGSQHLADQPEGEDVEAVRPLVMEQVRAHFRPEFLNRIDEIILFHRLGREQMGGIVRIQLARLEKLMADRRLTLALDDSALTWLADKGYDPVYGARPLKRVIQKELVDPMAKKLLAGEIEDGSVVAVSAGADGLEIGKARVH</sequence>
<dbReference type="PROSITE" id="PS00871">
    <property type="entry name" value="CLPAB_2"/>
    <property type="match status" value="1"/>
</dbReference>
<keyword evidence="13" id="KW-0963">Cytoplasm</keyword>
<dbReference type="InterPro" id="IPR041546">
    <property type="entry name" value="ClpA/ClpB_AAA_lid"/>
</dbReference>
<evidence type="ECO:0000256" key="6">
    <source>
        <dbReference type="ARBA" id="ARBA00022840"/>
    </source>
</evidence>